<gene>
    <name evidence="7" type="ORF">DR950_22435</name>
</gene>
<evidence type="ECO:0000256" key="5">
    <source>
        <dbReference type="SAM" id="MobiDB-lite"/>
    </source>
</evidence>
<evidence type="ECO:0000259" key="6">
    <source>
        <dbReference type="PROSITE" id="PS50931"/>
    </source>
</evidence>
<dbReference type="Pfam" id="PF00126">
    <property type="entry name" value="HTH_1"/>
    <property type="match status" value="1"/>
</dbReference>
<dbReference type="Pfam" id="PF03466">
    <property type="entry name" value="LysR_substrate"/>
    <property type="match status" value="1"/>
</dbReference>
<reference evidence="7 8" key="1">
    <citation type="submission" date="2018-08" db="EMBL/GenBank/DDBJ databases">
        <title>Diversity &amp; Physiological Properties of Lignin-Decomposing Actinobacteria from Soil.</title>
        <authorList>
            <person name="Roh S.G."/>
            <person name="Kim S.B."/>
        </authorList>
    </citation>
    <scope>NUCLEOTIDE SEQUENCE [LARGE SCALE GENOMIC DNA]</scope>
    <source>
        <strain evidence="7 8">MMS17-GH009</strain>
    </source>
</reference>
<dbReference type="AlphaFoldDB" id="A0A372ZWB6"/>
<keyword evidence="2" id="KW-0805">Transcription regulation</keyword>
<proteinExistence type="inferred from homology"/>
<comment type="similarity">
    <text evidence="1">Belongs to the LysR transcriptional regulatory family.</text>
</comment>
<feature type="compositionally biased region" description="Low complexity" evidence="5">
    <location>
        <begin position="299"/>
        <end position="325"/>
    </location>
</feature>
<accession>A0A372ZWB6</accession>
<evidence type="ECO:0000313" key="8">
    <source>
        <dbReference type="Proteomes" id="UP000263377"/>
    </source>
</evidence>
<dbReference type="EMBL" id="QVIG01000001">
    <property type="protein sequence ID" value="RGD60176.1"/>
    <property type="molecule type" value="Genomic_DNA"/>
</dbReference>
<feature type="compositionally biased region" description="Polar residues" evidence="5">
    <location>
        <begin position="326"/>
        <end position="341"/>
    </location>
</feature>
<keyword evidence="8" id="KW-1185">Reference proteome</keyword>
<evidence type="ECO:0000256" key="3">
    <source>
        <dbReference type="ARBA" id="ARBA00023125"/>
    </source>
</evidence>
<dbReference type="PROSITE" id="PS50931">
    <property type="entry name" value="HTH_LYSR"/>
    <property type="match status" value="1"/>
</dbReference>
<sequence length="341" mass="35549">MTDLAPHELRTLVAVEEERSFTAAAARLGTTQSAVSHAVRACERKLGTVLFDRGRHGARPTEGGARAVAYARRILRLLDAMGPEVRGAGADGPLTGTLRIAAFRSAAAHLLPPVLARLAERHPGLGTRVRIVRELGRGSAGEVADGRADLGLATLDAGGPPPVPGLVAVRLYEESYALAHPQGHPAPRELPLVDWDENCGSYTRDWWQRQDWIPPATVDVEDDTVAVSLVAQGLGMAIMPRTALLGAPAGLAVTDLGPRPPSRSVGYVTTPELAGTAAVRALIRELRELPLPAGLVAARPSGAARPSAPAGAPEEAPAPAAAQPPTASWSLRNSSASPSRV</sequence>
<name>A0A372ZWB6_9ACTN</name>
<keyword evidence="3" id="KW-0238">DNA-binding</keyword>
<dbReference type="Proteomes" id="UP000263377">
    <property type="component" value="Unassembled WGS sequence"/>
</dbReference>
<evidence type="ECO:0000256" key="1">
    <source>
        <dbReference type="ARBA" id="ARBA00009437"/>
    </source>
</evidence>
<dbReference type="InterPro" id="IPR036388">
    <property type="entry name" value="WH-like_DNA-bd_sf"/>
</dbReference>
<dbReference type="InterPro" id="IPR005119">
    <property type="entry name" value="LysR_subst-bd"/>
</dbReference>
<organism evidence="7 8">
    <name type="scientific">Kitasatospora xanthocidica</name>
    <dbReference type="NCBI Taxonomy" id="83382"/>
    <lineage>
        <taxon>Bacteria</taxon>
        <taxon>Bacillati</taxon>
        <taxon>Actinomycetota</taxon>
        <taxon>Actinomycetes</taxon>
        <taxon>Kitasatosporales</taxon>
        <taxon>Streptomycetaceae</taxon>
        <taxon>Kitasatospora</taxon>
    </lineage>
</organism>
<dbReference type="PANTHER" id="PTHR30346">
    <property type="entry name" value="TRANSCRIPTIONAL DUAL REGULATOR HCAR-RELATED"/>
    <property type="match status" value="1"/>
</dbReference>
<dbReference type="GO" id="GO:0032993">
    <property type="term" value="C:protein-DNA complex"/>
    <property type="evidence" value="ECO:0007669"/>
    <property type="project" value="TreeGrafter"/>
</dbReference>
<comment type="caution">
    <text evidence="7">The sequence shown here is derived from an EMBL/GenBank/DDBJ whole genome shotgun (WGS) entry which is preliminary data.</text>
</comment>
<keyword evidence="4" id="KW-0804">Transcription</keyword>
<dbReference type="Gene3D" id="3.40.190.10">
    <property type="entry name" value="Periplasmic binding protein-like II"/>
    <property type="match status" value="2"/>
</dbReference>
<feature type="domain" description="HTH lysR-type" evidence="6">
    <location>
        <begin position="1"/>
        <end position="61"/>
    </location>
</feature>
<dbReference type="PRINTS" id="PR00039">
    <property type="entry name" value="HTHLYSR"/>
</dbReference>
<dbReference type="RefSeq" id="WP_117488266.1">
    <property type="nucleotide sequence ID" value="NZ_QVIG01000001.1"/>
</dbReference>
<evidence type="ECO:0000256" key="2">
    <source>
        <dbReference type="ARBA" id="ARBA00023015"/>
    </source>
</evidence>
<dbReference type="GO" id="GO:0003677">
    <property type="term" value="F:DNA binding"/>
    <property type="evidence" value="ECO:0007669"/>
    <property type="project" value="UniProtKB-KW"/>
</dbReference>
<dbReference type="Gene3D" id="1.10.10.10">
    <property type="entry name" value="Winged helix-like DNA-binding domain superfamily/Winged helix DNA-binding domain"/>
    <property type="match status" value="1"/>
</dbReference>
<dbReference type="CDD" id="cd05466">
    <property type="entry name" value="PBP2_LTTR_substrate"/>
    <property type="match status" value="1"/>
</dbReference>
<dbReference type="GO" id="GO:0003700">
    <property type="term" value="F:DNA-binding transcription factor activity"/>
    <property type="evidence" value="ECO:0007669"/>
    <property type="project" value="InterPro"/>
</dbReference>
<dbReference type="SUPFAM" id="SSF53850">
    <property type="entry name" value="Periplasmic binding protein-like II"/>
    <property type="match status" value="1"/>
</dbReference>
<feature type="region of interest" description="Disordered" evidence="5">
    <location>
        <begin position="299"/>
        <end position="341"/>
    </location>
</feature>
<dbReference type="PANTHER" id="PTHR30346:SF28">
    <property type="entry name" value="HTH-TYPE TRANSCRIPTIONAL REGULATOR CYNR"/>
    <property type="match status" value="1"/>
</dbReference>
<dbReference type="InterPro" id="IPR036390">
    <property type="entry name" value="WH_DNA-bd_sf"/>
</dbReference>
<evidence type="ECO:0000256" key="4">
    <source>
        <dbReference type="ARBA" id="ARBA00023163"/>
    </source>
</evidence>
<dbReference type="InterPro" id="IPR000847">
    <property type="entry name" value="LysR_HTH_N"/>
</dbReference>
<protein>
    <submittedName>
        <fullName evidence="7">LysR family transcriptional regulator</fullName>
    </submittedName>
</protein>
<dbReference type="SUPFAM" id="SSF46785">
    <property type="entry name" value="Winged helix' DNA-binding domain"/>
    <property type="match status" value="1"/>
</dbReference>
<evidence type="ECO:0000313" key="7">
    <source>
        <dbReference type="EMBL" id="RGD60176.1"/>
    </source>
</evidence>